<keyword evidence="5" id="KW-0496">Mitochondrion</keyword>
<dbReference type="GO" id="GO:0005085">
    <property type="term" value="F:guanyl-nucleotide exchange factor activity"/>
    <property type="evidence" value="ECO:0007669"/>
    <property type="project" value="InterPro"/>
</dbReference>
<dbReference type="InterPro" id="IPR011989">
    <property type="entry name" value="ARM-like"/>
</dbReference>
<reference evidence="6" key="1">
    <citation type="journal article" date="2019" name="bioRxiv">
        <title>The Genome of the Zebra Mussel, Dreissena polymorpha: A Resource for Invasive Species Research.</title>
        <authorList>
            <person name="McCartney M.A."/>
            <person name="Auch B."/>
            <person name="Kono T."/>
            <person name="Mallez S."/>
            <person name="Zhang Y."/>
            <person name="Obille A."/>
            <person name="Becker A."/>
            <person name="Abrahante J.E."/>
            <person name="Garbe J."/>
            <person name="Badalamenti J.P."/>
            <person name="Herman A."/>
            <person name="Mangelson H."/>
            <person name="Liachko I."/>
            <person name="Sullivan S."/>
            <person name="Sone E.D."/>
            <person name="Koren S."/>
            <person name="Silverstein K.A.T."/>
            <person name="Beckman K.B."/>
            <person name="Gohl D.M."/>
        </authorList>
    </citation>
    <scope>NUCLEOTIDE SEQUENCE</scope>
    <source>
        <strain evidence="6">Duluth1</strain>
        <tissue evidence="6">Whole animal</tissue>
    </source>
</reference>
<evidence type="ECO:0000256" key="2">
    <source>
        <dbReference type="ARBA" id="ARBA00004240"/>
    </source>
</evidence>
<dbReference type="PANTHER" id="PTHR10957">
    <property type="entry name" value="RAP1 GTPASE-GDP DISSOCIATION STIMULATOR 1"/>
    <property type="match status" value="1"/>
</dbReference>
<dbReference type="Gene3D" id="1.25.10.10">
    <property type="entry name" value="Leucine-rich Repeat Variant"/>
    <property type="match status" value="1"/>
</dbReference>
<evidence type="ECO:0000256" key="3">
    <source>
        <dbReference type="ARBA" id="ARBA00004514"/>
    </source>
</evidence>
<dbReference type="InterPro" id="IPR040144">
    <property type="entry name" value="RAP1GDS1"/>
</dbReference>
<keyword evidence="7" id="KW-1185">Reference proteome</keyword>
<dbReference type="InterPro" id="IPR000225">
    <property type="entry name" value="Armadillo"/>
</dbReference>
<proteinExistence type="predicted"/>
<evidence type="ECO:0000313" key="6">
    <source>
        <dbReference type="EMBL" id="KAH3747483.1"/>
    </source>
</evidence>
<dbReference type="Proteomes" id="UP000828390">
    <property type="component" value="Unassembled WGS sequence"/>
</dbReference>
<gene>
    <name evidence="6" type="ORF">DPMN_181910</name>
</gene>
<dbReference type="EMBL" id="JAIWYP010000010">
    <property type="protein sequence ID" value="KAH3747483.1"/>
    <property type="molecule type" value="Genomic_DNA"/>
</dbReference>
<accession>A0A9D4DEF9</accession>
<sequence>MSTLVHMDLVIICVFPDEHCRFLVEHGVIQRLLRLLKPTYGEAKCTLEHAALSALRNLAIPGRCTLEHAALSALRNLAIPGRCTVQ</sequence>
<evidence type="ECO:0000313" key="7">
    <source>
        <dbReference type="Proteomes" id="UP000828390"/>
    </source>
</evidence>
<name>A0A9D4DEF9_DREPO</name>
<evidence type="ECO:0000256" key="4">
    <source>
        <dbReference type="ARBA" id="ARBA00022490"/>
    </source>
</evidence>
<dbReference type="GO" id="GO:0005783">
    <property type="term" value="C:endoplasmic reticulum"/>
    <property type="evidence" value="ECO:0007669"/>
    <property type="project" value="UniProtKB-SubCell"/>
</dbReference>
<protein>
    <submittedName>
        <fullName evidence="6">Uncharacterized protein</fullName>
    </submittedName>
</protein>
<dbReference type="AlphaFoldDB" id="A0A9D4DEF9"/>
<comment type="subcellular location">
    <subcellularLocation>
        <location evidence="3">Cytoplasm</location>
        <location evidence="3">Cytosol</location>
    </subcellularLocation>
    <subcellularLocation>
        <location evidence="2">Endoplasmic reticulum</location>
    </subcellularLocation>
    <subcellularLocation>
        <location evidence="1">Mitochondrion</location>
    </subcellularLocation>
</comment>
<reference evidence="6" key="2">
    <citation type="submission" date="2020-11" db="EMBL/GenBank/DDBJ databases">
        <authorList>
            <person name="McCartney M.A."/>
            <person name="Auch B."/>
            <person name="Kono T."/>
            <person name="Mallez S."/>
            <person name="Becker A."/>
            <person name="Gohl D.M."/>
            <person name="Silverstein K.A.T."/>
            <person name="Koren S."/>
            <person name="Bechman K.B."/>
            <person name="Herman A."/>
            <person name="Abrahante J.E."/>
            <person name="Garbe J."/>
        </authorList>
    </citation>
    <scope>NUCLEOTIDE SEQUENCE</scope>
    <source>
        <strain evidence="6">Duluth1</strain>
        <tissue evidence="6">Whole animal</tissue>
    </source>
</reference>
<dbReference type="Pfam" id="PF00514">
    <property type="entry name" value="Arm"/>
    <property type="match status" value="1"/>
</dbReference>
<evidence type="ECO:0000256" key="5">
    <source>
        <dbReference type="ARBA" id="ARBA00023128"/>
    </source>
</evidence>
<dbReference type="GO" id="GO:0005829">
    <property type="term" value="C:cytosol"/>
    <property type="evidence" value="ECO:0007669"/>
    <property type="project" value="UniProtKB-SubCell"/>
</dbReference>
<dbReference type="SMART" id="SM00185">
    <property type="entry name" value="ARM"/>
    <property type="match status" value="1"/>
</dbReference>
<evidence type="ECO:0000256" key="1">
    <source>
        <dbReference type="ARBA" id="ARBA00004173"/>
    </source>
</evidence>
<comment type="caution">
    <text evidence="6">The sequence shown here is derived from an EMBL/GenBank/DDBJ whole genome shotgun (WGS) entry which is preliminary data.</text>
</comment>
<keyword evidence="4" id="KW-0963">Cytoplasm</keyword>
<dbReference type="GO" id="GO:0005739">
    <property type="term" value="C:mitochondrion"/>
    <property type="evidence" value="ECO:0007669"/>
    <property type="project" value="UniProtKB-SubCell"/>
</dbReference>
<organism evidence="6 7">
    <name type="scientific">Dreissena polymorpha</name>
    <name type="common">Zebra mussel</name>
    <name type="synonym">Mytilus polymorpha</name>
    <dbReference type="NCBI Taxonomy" id="45954"/>
    <lineage>
        <taxon>Eukaryota</taxon>
        <taxon>Metazoa</taxon>
        <taxon>Spiralia</taxon>
        <taxon>Lophotrochozoa</taxon>
        <taxon>Mollusca</taxon>
        <taxon>Bivalvia</taxon>
        <taxon>Autobranchia</taxon>
        <taxon>Heteroconchia</taxon>
        <taxon>Euheterodonta</taxon>
        <taxon>Imparidentia</taxon>
        <taxon>Neoheterodontei</taxon>
        <taxon>Myida</taxon>
        <taxon>Dreissenoidea</taxon>
        <taxon>Dreissenidae</taxon>
        <taxon>Dreissena</taxon>
    </lineage>
</organism>